<accession>A0A268NYV3</accession>
<dbReference type="EMBL" id="NPCC01000012">
    <property type="protein sequence ID" value="PAE88707.1"/>
    <property type="molecule type" value="Genomic_DNA"/>
</dbReference>
<reference evidence="2 3" key="1">
    <citation type="submission" date="2017-07" db="EMBL/GenBank/DDBJ databases">
        <title>Isolation and whole genome analysis of endospore-forming bacteria from heroin.</title>
        <authorList>
            <person name="Kalinowski J."/>
            <person name="Ahrens B."/>
            <person name="Al-Dilaimi A."/>
            <person name="Winkler A."/>
            <person name="Wibberg D."/>
            <person name="Schleenbecker U."/>
            <person name="Ruckert C."/>
            <person name="Wolfel R."/>
            <person name="Grass G."/>
        </authorList>
    </citation>
    <scope>NUCLEOTIDE SEQUENCE [LARGE SCALE GENOMIC DNA]</scope>
    <source>
        <strain evidence="2 3">7539</strain>
    </source>
</reference>
<dbReference type="InterPro" id="IPR006540">
    <property type="entry name" value="Lactococcin_972"/>
</dbReference>
<organism evidence="2 3">
    <name type="scientific">Shouchella clausii</name>
    <name type="common">Alkalihalobacillus clausii</name>
    <dbReference type="NCBI Taxonomy" id="79880"/>
    <lineage>
        <taxon>Bacteria</taxon>
        <taxon>Bacillati</taxon>
        <taxon>Bacillota</taxon>
        <taxon>Bacilli</taxon>
        <taxon>Bacillales</taxon>
        <taxon>Bacillaceae</taxon>
        <taxon>Shouchella</taxon>
    </lineage>
</organism>
<gene>
    <name evidence="2" type="ORF">CHH72_10025</name>
</gene>
<evidence type="ECO:0000313" key="3">
    <source>
        <dbReference type="Proteomes" id="UP000216207"/>
    </source>
</evidence>
<feature type="signal peptide" evidence="1">
    <location>
        <begin position="1"/>
        <end position="23"/>
    </location>
</feature>
<dbReference type="Proteomes" id="UP000216207">
    <property type="component" value="Unassembled WGS sequence"/>
</dbReference>
<proteinExistence type="predicted"/>
<dbReference type="Gene3D" id="2.60.40.2850">
    <property type="match status" value="1"/>
</dbReference>
<keyword evidence="1" id="KW-0732">Signal</keyword>
<name>A0A268NYV3_SHOCL</name>
<feature type="chain" id="PRO_5013329360" evidence="1">
    <location>
        <begin position="24"/>
        <end position="122"/>
    </location>
</feature>
<dbReference type="Pfam" id="PF09683">
    <property type="entry name" value="Lactococcin_972"/>
    <property type="match status" value="1"/>
</dbReference>
<dbReference type="RefSeq" id="WP_095326547.1">
    <property type="nucleotide sequence ID" value="NZ_NPCC01000012.1"/>
</dbReference>
<evidence type="ECO:0000256" key="1">
    <source>
        <dbReference type="SAM" id="SignalP"/>
    </source>
</evidence>
<protein>
    <submittedName>
        <fullName evidence="2">Uncharacterized protein</fullName>
    </submittedName>
</protein>
<evidence type="ECO:0000313" key="2">
    <source>
        <dbReference type="EMBL" id="PAE88707.1"/>
    </source>
</evidence>
<dbReference type="AlphaFoldDB" id="A0A268NYV3"/>
<sequence length="122" mass="13504">MKKVFFSVAAATFLAFASQQALAAEPETVTEQEGITNADVTPFDTVDAQSTVWRWARGITNVTATKKTAYSHYYHRDLRHQAGVKLGNSAWIYTTIKPPGQTAKISIRGNKNLTAGFARRNR</sequence>
<comment type="caution">
    <text evidence="2">The sequence shown here is derived from an EMBL/GenBank/DDBJ whole genome shotgun (WGS) entry which is preliminary data.</text>
</comment>